<evidence type="ECO:0000313" key="1">
    <source>
        <dbReference type="EMBL" id="KAF5793126.1"/>
    </source>
</evidence>
<dbReference type="Proteomes" id="UP000215914">
    <property type="component" value="Chromosome 9"/>
</dbReference>
<dbReference type="Gramene" id="mRNA:HanXRQr2_Chr09g0413941">
    <property type="protein sequence ID" value="mRNA:HanXRQr2_Chr09g0413941"/>
    <property type="gene ID" value="HanXRQr2_Chr09g0413941"/>
</dbReference>
<dbReference type="EMBL" id="MNCJ02000324">
    <property type="protein sequence ID" value="KAF5793126.1"/>
    <property type="molecule type" value="Genomic_DNA"/>
</dbReference>
<name>A0A251U055_HELAN</name>
<keyword evidence="3" id="KW-1185">Reference proteome</keyword>
<protein>
    <submittedName>
        <fullName evidence="2">Uncharacterized protein</fullName>
    </submittedName>
</protein>
<reference evidence="1" key="3">
    <citation type="submission" date="2020-06" db="EMBL/GenBank/DDBJ databases">
        <title>Helianthus annuus Genome sequencing and assembly Release 2.</title>
        <authorList>
            <person name="Gouzy J."/>
            <person name="Langlade N."/>
            <person name="Munos S."/>
        </authorList>
    </citation>
    <scope>NUCLEOTIDE SEQUENCE</scope>
    <source>
        <tissue evidence="1">Leaves</tissue>
    </source>
</reference>
<dbReference type="InParanoid" id="A0A251U055"/>
<proteinExistence type="predicted"/>
<dbReference type="EMBL" id="CM007898">
    <property type="protein sequence ID" value="OTG16720.1"/>
    <property type="molecule type" value="Genomic_DNA"/>
</dbReference>
<accession>A0A251U055</accession>
<evidence type="ECO:0000313" key="3">
    <source>
        <dbReference type="Proteomes" id="UP000215914"/>
    </source>
</evidence>
<reference evidence="1 3" key="1">
    <citation type="journal article" date="2017" name="Nature">
        <title>The sunflower genome provides insights into oil metabolism, flowering and Asterid evolution.</title>
        <authorList>
            <person name="Badouin H."/>
            <person name="Gouzy J."/>
            <person name="Grassa C.J."/>
            <person name="Murat F."/>
            <person name="Staton S.E."/>
            <person name="Cottret L."/>
            <person name="Lelandais-Briere C."/>
            <person name="Owens G.L."/>
            <person name="Carrere S."/>
            <person name="Mayjonade B."/>
            <person name="Legrand L."/>
            <person name="Gill N."/>
            <person name="Kane N.C."/>
            <person name="Bowers J.E."/>
            <person name="Hubner S."/>
            <person name="Bellec A."/>
            <person name="Berard A."/>
            <person name="Berges H."/>
            <person name="Blanchet N."/>
            <person name="Boniface M.C."/>
            <person name="Brunel D."/>
            <person name="Catrice O."/>
            <person name="Chaidir N."/>
            <person name="Claudel C."/>
            <person name="Donnadieu C."/>
            <person name="Faraut T."/>
            <person name="Fievet G."/>
            <person name="Helmstetter N."/>
            <person name="King M."/>
            <person name="Knapp S.J."/>
            <person name="Lai Z."/>
            <person name="Le Paslier M.C."/>
            <person name="Lippi Y."/>
            <person name="Lorenzon L."/>
            <person name="Mandel J.R."/>
            <person name="Marage G."/>
            <person name="Marchand G."/>
            <person name="Marquand E."/>
            <person name="Bret-Mestries E."/>
            <person name="Morien E."/>
            <person name="Nambeesan S."/>
            <person name="Nguyen T."/>
            <person name="Pegot-Espagnet P."/>
            <person name="Pouilly N."/>
            <person name="Raftis F."/>
            <person name="Sallet E."/>
            <person name="Schiex T."/>
            <person name="Thomas J."/>
            <person name="Vandecasteele C."/>
            <person name="Vares D."/>
            <person name="Vear F."/>
            <person name="Vautrin S."/>
            <person name="Crespi M."/>
            <person name="Mangin B."/>
            <person name="Burke J.M."/>
            <person name="Salse J."/>
            <person name="Munos S."/>
            <person name="Vincourt P."/>
            <person name="Rieseberg L.H."/>
            <person name="Langlade N.B."/>
        </authorList>
    </citation>
    <scope>NUCLEOTIDE SEQUENCE [LARGE SCALE GENOMIC DNA]</scope>
    <source>
        <strain evidence="3">cv. SF193</strain>
        <tissue evidence="1">Leaves</tissue>
    </source>
</reference>
<organism evidence="2 3">
    <name type="scientific">Helianthus annuus</name>
    <name type="common">Common sunflower</name>
    <dbReference type="NCBI Taxonomy" id="4232"/>
    <lineage>
        <taxon>Eukaryota</taxon>
        <taxon>Viridiplantae</taxon>
        <taxon>Streptophyta</taxon>
        <taxon>Embryophyta</taxon>
        <taxon>Tracheophyta</taxon>
        <taxon>Spermatophyta</taxon>
        <taxon>Magnoliopsida</taxon>
        <taxon>eudicotyledons</taxon>
        <taxon>Gunneridae</taxon>
        <taxon>Pentapetalae</taxon>
        <taxon>asterids</taxon>
        <taxon>campanulids</taxon>
        <taxon>Asterales</taxon>
        <taxon>Asteraceae</taxon>
        <taxon>Asteroideae</taxon>
        <taxon>Heliantheae alliance</taxon>
        <taxon>Heliantheae</taxon>
        <taxon>Helianthus</taxon>
    </lineage>
</organism>
<evidence type="ECO:0000313" key="2">
    <source>
        <dbReference type="EMBL" id="OTG16720.1"/>
    </source>
</evidence>
<dbReference type="AlphaFoldDB" id="A0A251U055"/>
<gene>
    <name evidence="2" type="ORF">HannXRQ_Chr09g0274491</name>
    <name evidence="1" type="ORF">HanXRQr2_Chr09g0413941</name>
</gene>
<reference evidence="2" key="2">
    <citation type="submission" date="2017-02" db="EMBL/GenBank/DDBJ databases">
        <title>Sunflower complete genome.</title>
        <authorList>
            <person name="Langlade N."/>
            <person name="Munos S."/>
        </authorList>
    </citation>
    <scope>NUCLEOTIDE SEQUENCE [LARGE SCALE GENOMIC DNA]</scope>
    <source>
        <tissue evidence="2">Leaves</tissue>
    </source>
</reference>
<sequence length="92" mass="10746">MFIYSHLPQKHINLQLVLTLLFFLPLSSPLNNFSISLFYGAVFSLSLFLHFPLKEVDREKAKPPPISPPLSSHYYYYFHHSFPICMLLDNCV</sequence>